<dbReference type="PROSITE" id="PS00168">
    <property type="entry name" value="TRP_SYNTHASE_BETA"/>
    <property type="match status" value="1"/>
</dbReference>
<reference evidence="14" key="1">
    <citation type="submission" date="2015-09" db="EMBL/GenBank/DDBJ databases">
        <title>Draft Genome Sequences of Two Novel Amoeba-resistant Intranuclear Bacteria, Candidatus Berkiella cookevillensis and Candidatus Berkiella aquae.</title>
        <authorList>
            <person name="Mehari Y.T."/>
            <person name="Arivett B.A."/>
            <person name="Farone A.L."/>
            <person name="Gunderson J.H."/>
            <person name="Farone M.B."/>
        </authorList>
    </citation>
    <scope>NUCLEOTIDE SEQUENCE [LARGE SCALE GENOMIC DNA]</scope>
    <source>
        <strain evidence="14">CC99</strain>
    </source>
</reference>
<dbReference type="InterPro" id="IPR036052">
    <property type="entry name" value="TrpB-like_PALP_sf"/>
</dbReference>
<dbReference type="Pfam" id="PF00291">
    <property type="entry name" value="PALP"/>
    <property type="match status" value="1"/>
</dbReference>
<dbReference type="Proteomes" id="UP000051494">
    <property type="component" value="Unassembled WGS sequence"/>
</dbReference>
<dbReference type="SUPFAM" id="SSF53686">
    <property type="entry name" value="Tryptophan synthase beta subunit-like PLP-dependent enzymes"/>
    <property type="match status" value="1"/>
</dbReference>
<dbReference type="AlphaFoldDB" id="A0A0Q9YNQ3"/>
<evidence type="ECO:0000256" key="1">
    <source>
        <dbReference type="ARBA" id="ARBA00001933"/>
    </source>
</evidence>
<proteinExistence type="inferred from homology"/>
<feature type="domain" description="Tryptophan synthase beta chain-like PALP" evidence="13">
    <location>
        <begin position="51"/>
        <end position="376"/>
    </location>
</feature>
<dbReference type="GO" id="GO:0005737">
    <property type="term" value="C:cytoplasm"/>
    <property type="evidence" value="ECO:0007669"/>
    <property type="project" value="TreeGrafter"/>
</dbReference>
<dbReference type="InterPro" id="IPR006654">
    <property type="entry name" value="Trp_synth_beta"/>
</dbReference>
<protein>
    <recommendedName>
        <fullName evidence="12">Tryptophan synthase beta chain</fullName>
        <ecNumber evidence="12">4.2.1.20</ecNumber>
    </recommendedName>
</protein>
<dbReference type="FunFam" id="3.40.50.1100:FF:000004">
    <property type="entry name" value="Tryptophan synthase beta chain"/>
    <property type="match status" value="1"/>
</dbReference>
<dbReference type="STRING" id="437022.CC99x_01626"/>
<comment type="caution">
    <text evidence="14">The sequence shown here is derived from an EMBL/GenBank/DDBJ whole genome shotgun (WGS) entry which is preliminary data.</text>
</comment>
<comment type="function">
    <text evidence="2 12">The beta subunit is responsible for the synthesis of L-tryptophan from indole and L-serine.</text>
</comment>
<dbReference type="GO" id="GO:0004834">
    <property type="term" value="F:tryptophan synthase activity"/>
    <property type="evidence" value="ECO:0007669"/>
    <property type="project" value="UniProtKB-UniRule"/>
</dbReference>
<feature type="modified residue" description="N6-(pyridoxal phosphate)lysine" evidence="12">
    <location>
        <position position="85"/>
    </location>
</feature>
<keyword evidence="10 12" id="KW-0456">Lyase</keyword>
<dbReference type="InterPro" id="IPR006653">
    <property type="entry name" value="Trp_synth_b_CS"/>
</dbReference>
<dbReference type="PANTHER" id="PTHR48077:SF3">
    <property type="entry name" value="TRYPTOPHAN SYNTHASE"/>
    <property type="match status" value="1"/>
</dbReference>
<evidence type="ECO:0000256" key="9">
    <source>
        <dbReference type="ARBA" id="ARBA00023141"/>
    </source>
</evidence>
<sequence>MLENRYFGEYGGCFVPQLLMPALEALEKAYLHFKNDAVFNENLNQLLSDFAGRPTPLYLSQNLVKNTNCKLYLKREDLVHGGAHKTNQVLAQGLIAKSLNKTRLIAETGAGQHGVATAMIGALLGLETTIYMGAKDVARQASNVARMRLYGAQVVPVQSGSQSLKDAVSEALRDWASSFHDTHYCLGSVVGPHPYPTMVRDFQKIIGEETKRQMLAKEGRLPDIVIACVGGGSNAIGMFYPFIEDTSVRLIGVEAAGKGLHSAQHASALQKGRTGIFHGTKSMFLQNEQAQIHAAHSISAGLDYPGVGPEHAYLNAIKRAEYTTITDKEAVSAYQQCARFEGIMPALESAHALAYALKIINTEPTDNKIIVVNLSGRGDKDIDSVQNYSLRT</sequence>
<organism evidence="14">
    <name type="scientific">Candidatus Berkiella cookevillensis</name>
    <dbReference type="NCBI Taxonomy" id="437022"/>
    <lineage>
        <taxon>Bacteria</taxon>
        <taxon>Pseudomonadati</taxon>
        <taxon>Pseudomonadota</taxon>
        <taxon>Gammaproteobacteria</taxon>
        <taxon>Candidatus Berkiellales</taxon>
        <taxon>Candidatus Berkiellaceae</taxon>
        <taxon>Candidatus Berkiella</taxon>
    </lineage>
</organism>
<dbReference type="InterPro" id="IPR001926">
    <property type="entry name" value="TrpB-like_PALP"/>
</dbReference>
<dbReference type="Gene3D" id="3.40.50.1100">
    <property type="match status" value="2"/>
</dbReference>
<evidence type="ECO:0000256" key="8">
    <source>
        <dbReference type="ARBA" id="ARBA00022898"/>
    </source>
</evidence>
<evidence type="ECO:0000256" key="3">
    <source>
        <dbReference type="ARBA" id="ARBA00004733"/>
    </source>
</evidence>
<reference evidence="15" key="3">
    <citation type="submission" date="2021-06" db="EMBL/GenBank/DDBJ databases">
        <title>Genomic Description and Analysis of Intracellular Bacteria, Candidatus Berkiella cookevillensis and Candidatus Berkiella aquae.</title>
        <authorList>
            <person name="Kidane D.T."/>
            <person name="Mehari Y.T."/>
            <person name="Rice F.C."/>
            <person name="Arivett B.A."/>
            <person name="Farone A.L."/>
            <person name="Berk S.G."/>
            <person name="Farone M.B."/>
        </authorList>
    </citation>
    <scope>NUCLEOTIDE SEQUENCE</scope>
    <source>
        <strain evidence="15">CC99</strain>
    </source>
</reference>
<dbReference type="InterPro" id="IPR023026">
    <property type="entry name" value="Trp_synth_beta/beta-like"/>
</dbReference>
<keyword evidence="8 12" id="KW-0663">Pyridoxal phosphate</keyword>
<evidence type="ECO:0000313" key="14">
    <source>
        <dbReference type="EMBL" id="KRG18414.1"/>
    </source>
</evidence>
<comment type="pathway">
    <text evidence="3 12">Amino-acid biosynthesis; L-tryptophan biosynthesis; L-tryptophan from chorismate: step 5/5.</text>
</comment>
<keyword evidence="9 12" id="KW-0057">Aromatic amino acid biosynthesis</keyword>
<dbReference type="UniPathway" id="UPA00035">
    <property type="reaction ID" value="UER00044"/>
</dbReference>
<evidence type="ECO:0000256" key="11">
    <source>
        <dbReference type="ARBA" id="ARBA00049047"/>
    </source>
</evidence>
<reference evidence="15" key="2">
    <citation type="journal article" date="2016" name="Genome Announc.">
        <title>Draft Genome Sequences of Two Novel Amoeba-Resistant Intranuclear Bacteria, 'Candidatus Berkiella cookevillensis' and 'Candidatus Berkiella aquae'.</title>
        <authorList>
            <person name="Mehari Y.T."/>
            <person name="Arivett B.A."/>
            <person name="Farone A.L."/>
            <person name="Gunderson J.H."/>
            <person name="Farone M.B."/>
        </authorList>
    </citation>
    <scope>NUCLEOTIDE SEQUENCE</scope>
    <source>
        <strain evidence="15">CC99</strain>
    </source>
</reference>
<evidence type="ECO:0000259" key="13">
    <source>
        <dbReference type="Pfam" id="PF00291"/>
    </source>
</evidence>
<dbReference type="NCBIfam" id="TIGR00263">
    <property type="entry name" value="trpB"/>
    <property type="match status" value="1"/>
</dbReference>
<dbReference type="PIRSF" id="PIRSF001413">
    <property type="entry name" value="Trp_syn_beta"/>
    <property type="match status" value="1"/>
</dbReference>
<evidence type="ECO:0000256" key="2">
    <source>
        <dbReference type="ARBA" id="ARBA00002786"/>
    </source>
</evidence>
<dbReference type="HAMAP" id="MF_00133">
    <property type="entry name" value="Trp_synth_beta"/>
    <property type="match status" value="1"/>
</dbReference>
<keyword evidence="7 12" id="KW-0822">Tryptophan biosynthesis</keyword>
<dbReference type="EC" id="4.2.1.20" evidence="12"/>
<evidence type="ECO:0000256" key="12">
    <source>
        <dbReference type="HAMAP-Rule" id="MF_00133"/>
    </source>
</evidence>
<name>A0A0Q9YNQ3_9GAMM</name>
<dbReference type="PATRIC" id="fig|1590042.3.peg.1651"/>
<comment type="cofactor">
    <cofactor evidence="1 12">
        <name>pyridoxal 5'-phosphate</name>
        <dbReference type="ChEBI" id="CHEBI:597326"/>
    </cofactor>
</comment>
<evidence type="ECO:0000256" key="4">
    <source>
        <dbReference type="ARBA" id="ARBA00009982"/>
    </source>
</evidence>
<keyword evidence="16" id="KW-1185">Reference proteome</keyword>
<dbReference type="EMBL" id="LKHV01000007">
    <property type="protein sequence ID" value="KRG18414.1"/>
    <property type="molecule type" value="Genomic_DNA"/>
</dbReference>
<keyword evidence="6 12" id="KW-0028">Amino-acid biosynthesis</keyword>
<dbReference type="OrthoDB" id="9766131at2"/>
<evidence type="ECO:0000313" key="16">
    <source>
        <dbReference type="Proteomes" id="UP000051494"/>
    </source>
</evidence>
<evidence type="ECO:0000256" key="5">
    <source>
        <dbReference type="ARBA" id="ARBA00011270"/>
    </source>
</evidence>
<dbReference type="PANTHER" id="PTHR48077">
    <property type="entry name" value="TRYPTOPHAN SYNTHASE-RELATED"/>
    <property type="match status" value="1"/>
</dbReference>
<comment type="catalytic activity">
    <reaction evidence="11 12">
        <text>(1S,2R)-1-C-(indol-3-yl)glycerol 3-phosphate + L-serine = D-glyceraldehyde 3-phosphate + L-tryptophan + H2O</text>
        <dbReference type="Rhea" id="RHEA:10532"/>
        <dbReference type="ChEBI" id="CHEBI:15377"/>
        <dbReference type="ChEBI" id="CHEBI:33384"/>
        <dbReference type="ChEBI" id="CHEBI:57912"/>
        <dbReference type="ChEBI" id="CHEBI:58866"/>
        <dbReference type="ChEBI" id="CHEBI:59776"/>
        <dbReference type="EC" id="4.2.1.20"/>
    </reaction>
</comment>
<evidence type="ECO:0000256" key="7">
    <source>
        <dbReference type="ARBA" id="ARBA00022822"/>
    </source>
</evidence>
<dbReference type="EMBL" id="LKHV02000001">
    <property type="protein sequence ID" value="MCS5708175.1"/>
    <property type="molecule type" value="Genomic_DNA"/>
</dbReference>
<dbReference type="RefSeq" id="WP_057624709.1">
    <property type="nucleotide sequence ID" value="NZ_LKHV02000001.1"/>
</dbReference>
<comment type="similarity">
    <text evidence="4 12">Belongs to the TrpB family.</text>
</comment>
<evidence type="ECO:0000256" key="6">
    <source>
        <dbReference type="ARBA" id="ARBA00022605"/>
    </source>
</evidence>
<evidence type="ECO:0000256" key="10">
    <source>
        <dbReference type="ARBA" id="ARBA00023239"/>
    </source>
</evidence>
<accession>A0A0Q9YNQ3</accession>
<evidence type="ECO:0000313" key="15">
    <source>
        <dbReference type="EMBL" id="MCS5708175.1"/>
    </source>
</evidence>
<gene>
    <name evidence="12 14" type="primary">trpB</name>
    <name evidence="15" type="ORF">CC99x_004585</name>
    <name evidence="14" type="ORF">CC99x_01626</name>
</gene>
<comment type="subunit">
    <text evidence="5 12">Tetramer of two alpha and two beta chains.</text>
</comment>
<dbReference type="CDD" id="cd06446">
    <property type="entry name" value="Trp-synth_B"/>
    <property type="match status" value="1"/>
</dbReference>